<dbReference type="EMBL" id="GBXM01048448">
    <property type="protein sequence ID" value="JAH60129.1"/>
    <property type="molecule type" value="Transcribed_RNA"/>
</dbReference>
<keyword evidence="1" id="KW-0732">Signal</keyword>
<organism evidence="2">
    <name type="scientific">Anguilla anguilla</name>
    <name type="common">European freshwater eel</name>
    <name type="synonym">Muraena anguilla</name>
    <dbReference type="NCBI Taxonomy" id="7936"/>
    <lineage>
        <taxon>Eukaryota</taxon>
        <taxon>Metazoa</taxon>
        <taxon>Chordata</taxon>
        <taxon>Craniata</taxon>
        <taxon>Vertebrata</taxon>
        <taxon>Euteleostomi</taxon>
        <taxon>Actinopterygii</taxon>
        <taxon>Neopterygii</taxon>
        <taxon>Teleostei</taxon>
        <taxon>Anguilliformes</taxon>
        <taxon>Anguillidae</taxon>
        <taxon>Anguilla</taxon>
    </lineage>
</organism>
<protein>
    <submittedName>
        <fullName evidence="2">Uncharacterized protein</fullName>
    </submittedName>
</protein>
<feature type="chain" id="PRO_5002433320" evidence="1">
    <location>
        <begin position="26"/>
        <end position="45"/>
    </location>
</feature>
<sequence>MHLLLNKMWNLAMCVSEAVWDCVYCTKDTYTKLLLLLLHYRCNFM</sequence>
<reference evidence="2" key="1">
    <citation type="submission" date="2014-11" db="EMBL/GenBank/DDBJ databases">
        <authorList>
            <person name="Amaro Gonzalez C."/>
        </authorList>
    </citation>
    <scope>NUCLEOTIDE SEQUENCE</scope>
</reference>
<accession>A0A0E9U2J2</accession>
<reference evidence="2" key="2">
    <citation type="journal article" date="2015" name="Fish Shellfish Immunol.">
        <title>Early steps in the European eel (Anguilla anguilla)-Vibrio vulnificus interaction in the gills: Role of the RtxA13 toxin.</title>
        <authorList>
            <person name="Callol A."/>
            <person name="Pajuelo D."/>
            <person name="Ebbesson L."/>
            <person name="Teles M."/>
            <person name="MacKenzie S."/>
            <person name="Amaro C."/>
        </authorList>
    </citation>
    <scope>NUCLEOTIDE SEQUENCE</scope>
</reference>
<feature type="signal peptide" evidence="1">
    <location>
        <begin position="1"/>
        <end position="25"/>
    </location>
</feature>
<evidence type="ECO:0000256" key="1">
    <source>
        <dbReference type="SAM" id="SignalP"/>
    </source>
</evidence>
<proteinExistence type="predicted"/>
<dbReference type="AlphaFoldDB" id="A0A0E9U2J2"/>
<name>A0A0E9U2J2_ANGAN</name>
<evidence type="ECO:0000313" key="2">
    <source>
        <dbReference type="EMBL" id="JAH60129.1"/>
    </source>
</evidence>